<sequence length="47" mass="5324">MLMRTSDRRVDRHRPVDLPGGIGLGEDLHQHAMRNDQNLWMALGGVT</sequence>
<dbReference type="AlphaFoldDB" id="C7NIJ1"/>
<protein>
    <submittedName>
        <fullName evidence="2">Uncharacterized protein</fullName>
    </submittedName>
</protein>
<evidence type="ECO:0000313" key="2">
    <source>
        <dbReference type="EMBL" id="ACV05162.1"/>
    </source>
</evidence>
<feature type="region of interest" description="Disordered" evidence="1">
    <location>
        <begin position="1"/>
        <end position="23"/>
    </location>
</feature>
<accession>C7NIJ1</accession>
<feature type="compositionally biased region" description="Basic and acidic residues" evidence="1">
    <location>
        <begin position="1"/>
        <end position="16"/>
    </location>
</feature>
<evidence type="ECO:0000313" key="3">
    <source>
        <dbReference type="Proteomes" id="UP000006666"/>
    </source>
</evidence>
<dbReference type="Proteomes" id="UP000006666">
    <property type="component" value="Chromosome"/>
</dbReference>
<dbReference type="EMBL" id="CP001686">
    <property type="protein sequence ID" value="ACV05162.1"/>
    <property type="molecule type" value="Genomic_DNA"/>
</dbReference>
<dbReference type="STRING" id="478801.Ksed_00650"/>
<reference evidence="2 3" key="1">
    <citation type="journal article" date="2009" name="Stand. Genomic Sci.">
        <title>Complete genome sequence of Kytococcus sedentarius type strain (541).</title>
        <authorList>
            <person name="Sims D."/>
            <person name="Brettin T."/>
            <person name="Detter J.C."/>
            <person name="Han C."/>
            <person name="Lapidus A."/>
            <person name="Copeland A."/>
            <person name="Glavina Del Rio T."/>
            <person name="Nolan M."/>
            <person name="Chen F."/>
            <person name="Lucas S."/>
            <person name="Tice H."/>
            <person name="Cheng J.F."/>
            <person name="Bruce D."/>
            <person name="Goodwin L."/>
            <person name="Pitluck S."/>
            <person name="Ovchinnikova G."/>
            <person name="Pati A."/>
            <person name="Ivanova N."/>
            <person name="Mavrommatis K."/>
            <person name="Chen A."/>
            <person name="Palaniappan K."/>
            <person name="D'haeseleer P."/>
            <person name="Chain P."/>
            <person name="Bristow J."/>
            <person name="Eisen J.A."/>
            <person name="Markowitz V."/>
            <person name="Hugenholtz P."/>
            <person name="Schneider S."/>
            <person name="Goker M."/>
            <person name="Pukall R."/>
            <person name="Kyrpides N.C."/>
            <person name="Klenk H.P."/>
        </authorList>
    </citation>
    <scope>NUCLEOTIDE SEQUENCE [LARGE SCALE GENOMIC DNA]</scope>
    <source>
        <strain evidence="3">ATCC 14392 / DSM 20547 / JCM 11482 / CCUG 33030 / NBRC 15357 / NCTC 11040 / CCM 314 / 541</strain>
    </source>
</reference>
<proteinExistence type="predicted"/>
<organism evidence="2 3">
    <name type="scientific">Kytococcus sedentarius (strain ATCC 14392 / DSM 20547 / JCM 11482 / CCUG 33030 / NBRC 15357 / NCTC 11040 / CCM 314 / 541)</name>
    <name type="common">Micrococcus sedentarius</name>
    <dbReference type="NCBI Taxonomy" id="478801"/>
    <lineage>
        <taxon>Bacteria</taxon>
        <taxon>Bacillati</taxon>
        <taxon>Actinomycetota</taxon>
        <taxon>Actinomycetes</taxon>
        <taxon>Micrococcales</taxon>
        <taxon>Kytococcaceae</taxon>
        <taxon>Kytococcus</taxon>
    </lineage>
</organism>
<gene>
    <name evidence="2" type="ordered locus">Ksed_00650</name>
</gene>
<keyword evidence="3" id="KW-1185">Reference proteome</keyword>
<dbReference type="HOGENOM" id="CLU_3169295_0_0_11"/>
<dbReference type="KEGG" id="kse:Ksed_00650"/>
<name>C7NIJ1_KYTSD</name>
<evidence type="ECO:0000256" key="1">
    <source>
        <dbReference type="SAM" id="MobiDB-lite"/>
    </source>
</evidence>